<gene>
    <name evidence="9" type="ORF">TRFO_28884</name>
</gene>
<dbReference type="EC" id="2.3.2.26" evidence="3"/>
<keyword evidence="7" id="KW-0472">Membrane</keyword>
<evidence type="ECO:0000256" key="6">
    <source>
        <dbReference type="PROSITE-ProRule" id="PRU00104"/>
    </source>
</evidence>
<dbReference type="SUPFAM" id="SSF48371">
    <property type="entry name" value="ARM repeat"/>
    <property type="match status" value="1"/>
</dbReference>
<reference evidence="9" key="1">
    <citation type="submission" date="2016-10" db="EMBL/GenBank/DDBJ databases">
        <authorList>
            <person name="Benchimol M."/>
            <person name="Almeida L.G."/>
            <person name="Vasconcelos A.T."/>
            <person name="Perreira-Neves A."/>
            <person name="Rosa I.A."/>
            <person name="Tasca T."/>
            <person name="Bogo M.R."/>
            <person name="de Souza W."/>
        </authorList>
    </citation>
    <scope>NUCLEOTIDE SEQUENCE [LARGE SCALE GENOMIC DNA]</scope>
    <source>
        <strain evidence="9">K</strain>
    </source>
</reference>
<dbReference type="PANTHER" id="PTHR45670">
    <property type="entry name" value="E3 UBIQUITIN-PROTEIN LIGASE TRIP12"/>
    <property type="match status" value="1"/>
</dbReference>
<dbReference type="Gene3D" id="3.30.2410.10">
    <property type="entry name" value="Hect, E3 ligase catalytic domain"/>
    <property type="match status" value="1"/>
</dbReference>
<dbReference type="InterPro" id="IPR016024">
    <property type="entry name" value="ARM-type_fold"/>
</dbReference>
<proteinExistence type="inferred from homology"/>
<feature type="active site" description="Glycyl thioester intermediate" evidence="6">
    <location>
        <position position="1157"/>
    </location>
</feature>
<evidence type="ECO:0000313" key="10">
    <source>
        <dbReference type="Proteomes" id="UP000179807"/>
    </source>
</evidence>
<dbReference type="SMART" id="SM00119">
    <property type="entry name" value="HECTc"/>
    <property type="match status" value="1"/>
</dbReference>
<feature type="domain" description="HECT" evidence="8">
    <location>
        <begin position="864"/>
        <end position="1190"/>
    </location>
</feature>
<dbReference type="PROSITE" id="PS50237">
    <property type="entry name" value="HECT"/>
    <property type="match status" value="1"/>
</dbReference>
<comment type="caution">
    <text evidence="9">The sequence shown here is derived from an EMBL/GenBank/DDBJ whole genome shotgun (WGS) entry which is preliminary data.</text>
</comment>
<dbReference type="GeneID" id="94841143"/>
<dbReference type="Gene3D" id="3.90.1750.10">
    <property type="entry name" value="Hect, E3 ligase catalytic domains"/>
    <property type="match status" value="1"/>
</dbReference>
<dbReference type="InterPro" id="IPR011989">
    <property type="entry name" value="ARM-like"/>
</dbReference>
<comment type="catalytic activity">
    <reaction evidence="1">
        <text>S-ubiquitinyl-[E2 ubiquitin-conjugating enzyme]-L-cysteine + [acceptor protein]-L-lysine = [E2 ubiquitin-conjugating enzyme]-L-cysteine + N(6)-ubiquitinyl-[acceptor protein]-L-lysine.</text>
        <dbReference type="EC" id="2.3.2.26"/>
    </reaction>
</comment>
<dbReference type="GO" id="GO:0000209">
    <property type="term" value="P:protein polyubiquitination"/>
    <property type="evidence" value="ECO:0007669"/>
    <property type="project" value="TreeGrafter"/>
</dbReference>
<dbReference type="Gene3D" id="3.30.2160.10">
    <property type="entry name" value="Hect, E3 ligase catalytic domain"/>
    <property type="match status" value="1"/>
</dbReference>
<evidence type="ECO:0000313" key="9">
    <source>
        <dbReference type="EMBL" id="OHT03634.1"/>
    </source>
</evidence>
<dbReference type="PANTHER" id="PTHR45670:SF1">
    <property type="entry name" value="E3 UBIQUITIN-PROTEIN LIGASE HECTD1"/>
    <property type="match status" value="1"/>
</dbReference>
<dbReference type="InterPro" id="IPR035983">
    <property type="entry name" value="Hect_E3_ubiquitin_ligase"/>
</dbReference>
<dbReference type="VEuPathDB" id="TrichDB:TRFO_28884"/>
<feature type="transmembrane region" description="Helical" evidence="7">
    <location>
        <begin position="6"/>
        <end position="27"/>
    </location>
</feature>
<comment type="similarity">
    <text evidence="2">Belongs to the UPL family. K-HECT subfamily.</text>
</comment>
<organism evidence="9 10">
    <name type="scientific">Tritrichomonas foetus</name>
    <dbReference type="NCBI Taxonomy" id="1144522"/>
    <lineage>
        <taxon>Eukaryota</taxon>
        <taxon>Metamonada</taxon>
        <taxon>Parabasalia</taxon>
        <taxon>Tritrichomonadida</taxon>
        <taxon>Tritrichomonadidae</taxon>
        <taxon>Tritrichomonas</taxon>
    </lineage>
</organism>
<evidence type="ECO:0000256" key="3">
    <source>
        <dbReference type="ARBA" id="ARBA00012485"/>
    </source>
</evidence>
<dbReference type="GO" id="GO:0043161">
    <property type="term" value="P:proteasome-mediated ubiquitin-dependent protein catabolic process"/>
    <property type="evidence" value="ECO:0007669"/>
    <property type="project" value="TreeGrafter"/>
</dbReference>
<dbReference type="Proteomes" id="UP000179807">
    <property type="component" value="Unassembled WGS sequence"/>
</dbReference>
<dbReference type="GO" id="GO:0061630">
    <property type="term" value="F:ubiquitin protein ligase activity"/>
    <property type="evidence" value="ECO:0007669"/>
    <property type="project" value="UniProtKB-EC"/>
</dbReference>
<accession>A0A1J4JY64</accession>
<dbReference type="Gene3D" id="1.25.10.10">
    <property type="entry name" value="Leucine-rich Repeat Variant"/>
    <property type="match status" value="1"/>
</dbReference>
<sequence>MMMDSIIHVLNFFNAYLSHFCTIFSMAKKSMVKILKNFQIFSGIIYFQFLLESLKQLTVSYQSPSVQLFLKSEMKLTLKFTIFTIQKIIIIKEETSNFTMDFDLGISFTPDSYETILMLLGADDEDCKIDGLMILSNTLVYGNAELLSEFPCGKMAECLVNILNTSTNIQSSTLSSQCIHHFLEAHPNSTRALVEHDALPSISTYIQNNNNGEVIKNLIKALGIISEYRPMDISDKIGISPFLRVFDTLKINEQRVAAQSMMRVADASNNDCFASDLKPLMSLINHSDEVVMTSAISTIGSIIQKNNKDNIPIELIPKLIDTLNTINSGVCAVSLLRSLTNLTMKNEFAEAILEHPINYKRLLFEADFKGNSGEVKRLALNIVVNLLPDTEFPNEYWRKNNRTLKGTPKFAKFIQPLLVEIILSKAGWETLTLAALAATMTVEPLEFTDDLLSAMVGLVQTSLFTAFVLLVIIHLPDPSIIVKVGILQLFKTTSPDPDIAEWYAKTLAELLEKLGPLAKTNNITKKKFRNFTQLCEFVTKNEINPSEFVLSGLLNQARDFLKNLTSLPEPVKPAVEKMIELTFANLNYLPIPRIPDPLGSYTPDELLSRIIPCSIKTPEETISDITIGIDLDFCGLEAWYNTRKDRVSKETMMEALQNSPYKDIIKLENPEELFHTQKGLIHRALNLPKMKRYHFKIENKEYSAFDSFFHSIVRSISEPSKITSPLSLEFIEGDAPRAPLNVALDIHDETLSALRFLELIHKICPEIKIHSDSFDARILGQISSPMLTIGLCSPSAQILYHFPFLFNYELRHTFFRIIGLDLSYSLPFINNFFFKVPWNTRTNSMRVKCHIRRDHLFEDGVKMLEAVGPGMLRIDVYFDNEEGIGAGPTQEFFTLFSQELCLKRRGMFNFDSTDDSDYCFNEQGLFPRPDADPKLFYLFGLLCGKVILMDMILTLPINTAFFKLVRGETITVNDVDRRLNQSLEHPEGLIGLNFTYPGLPNFELCKKGANKDVTKRNCKDYVKYVREATISLPNIVKAFREAISTIVQWETLTLFSAEEIGDLITGQEDVNITLNELKENVIVSHGYTEDSPQVQYLFDTLLGFDKDERSAFFKFVTGSAKLPIGGIKSLKPKLTLAVRAPMDGQSPDDSLPSVLTCANYLKIPEYSSKEILEQKLSLAIMEGQGSFLLT</sequence>
<dbReference type="InterPro" id="IPR000569">
    <property type="entry name" value="HECT_dom"/>
</dbReference>
<keyword evidence="7" id="KW-0812">Transmembrane</keyword>
<dbReference type="OrthoDB" id="423283at2759"/>
<keyword evidence="5 6" id="KW-0833">Ubl conjugation pathway</keyword>
<feature type="transmembrane region" description="Helical" evidence="7">
    <location>
        <begin position="935"/>
        <end position="957"/>
    </location>
</feature>
<evidence type="ECO:0000256" key="7">
    <source>
        <dbReference type="SAM" id="Phobius"/>
    </source>
</evidence>
<evidence type="ECO:0000256" key="1">
    <source>
        <dbReference type="ARBA" id="ARBA00000885"/>
    </source>
</evidence>
<dbReference type="InterPro" id="IPR045322">
    <property type="entry name" value="HECTD1/TRIP12-like"/>
</dbReference>
<keyword evidence="10" id="KW-1185">Reference proteome</keyword>
<dbReference type="SUPFAM" id="SSF56204">
    <property type="entry name" value="Hect, E3 ligase catalytic domain"/>
    <property type="match status" value="1"/>
</dbReference>
<name>A0A1J4JY64_9EUKA</name>
<evidence type="ECO:0000256" key="4">
    <source>
        <dbReference type="ARBA" id="ARBA00022679"/>
    </source>
</evidence>
<evidence type="ECO:0000256" key="5">
    <source>
        <dbReference type="ARBA" id="ARBA00022786"/>
    </source>
</evidence>
<evidence type="ECO:0000256" key="2">
    <source>
        <dbReference type="ARBA" id="ARBA00006331"/>
    </source>
</evidence>
<dbReference type="RefSeq" id="XP_068356770.1">
    <property type="nucleotide sequence ID" value="XM_068506439.1"/>
</dbReference>
<keyword evidence="7" id="KW-1133">Transmembrane helix</keyword>
<dbReference type="EMBL" id="MLAK01000819">
    <property type="protein sequence ID" value="OHT03634.1"/>
    <property type="molecule type" value="Genomic_DNA"/>
</dbReference>
<evidence type="ECO:0000259" key="8">
    <source>
        <dbReference type="PROSITE" id="PS50237"/>
    </source>
</evidence>
<protein>
    <recommendedName>
        <fullName evidence="3">HECT-type E3 ubiquitin transferase</fullName>
        <ecNumber evidence="3">2.3.2.26</ecNumber>
    </recommendedName>
</protein>
<dbReference type="Pfam" id="PF00632">
    <property type="entry name" value="HECT"/>
    <property type="match status" value="1"/>
</dbReference>
<dbReference type="AlphaFoldDB" id="A0A1J4JY64"/>
<keyword evidence="4" id="KW-0808">Transferase</keyword>